<evidence type="ECO:0000256" key="1">
    <source>
        <dbReference type="ARBA" id="ARBA00006643"/>
    </source>
</evidence>
<gene>
    <name evidence="6 7" type="primary">LOC110794628</name>
</gene>
<dbReference type="Proteomes" id="UP000813463">
    <property type="component" value="Chromosome 5"/>
</dbReference>
<dbReference type="Gene3D" id="1.25.40.10">
    <property type="entry name" value="Tetratricopeptide repeat domain"/>
    <property type="match status" value="6"/>
</dbReference>
<dbReference type="Pfam" id="PF01535">
    <property type="entry name" value="PPR"/>
    <property type="match status" value="5"/>
</dbReference>
<reference evidence="6 7" key="2">
    <citation type="submission" date="2025-04" db="UniProtKB">
        <authorList>
            <consortium name="RefSeq"/>
        </authorList>
    </citation>
    <scope>IDENTIFICATION</scope>
</reference>
<dbReference type="InterPro" id="IPR046960">
    <property type="entry name" value="PPR_At4g14850-like_plant"/>
</dbReference>
<accession>A0A9R0IVL2</accession>
<evidence type="ECO:0000256" key="2">
    <source>
        <dbReference type="ARBA" id="ARBA00022737"/>
    </source>
</evidence>
<feature type="repeat" description="PPR" evidence="3">
    <location>
        <begin position="368"/>
        <end position="402"/>
    </location>
</feature>
<dbReference type="InterPro" id="IPR002885">
    <property type="entry name" value="PPR_rpt"/>
</dbReference>
<feature type="repeat" description="PPR" evidence="3">
    <location>
        <begin position="572"/>
        <end position="606"/>
    </location>
</feature>
<dbReference type="GeneID" id="110794628"/>
<feature type="repeat" description="PPR" evidence="3">
    <location>
        <begin position="163"/>
        <end position="197"/>
    </location>
</feature>
<dbReference type="FunFam" id="1.25.40.10:FF:000344">
    <property type="entry name" value="Pentatricopeptide repeat-containing protein"/>
    <property type="match status" value="1"/>
</dbReference>
<dbReference type="AlphaFoldDB" id="A0A9R0IVL2"/>
<dbReference type="GO" id="GO:0009451">
    <property type="term" value="P:RNA modification"/>
    <property type="evidence" value="ECO:0007669"/>
    <property type="project" value="InterPro"/>
</dbReference>
<dbReference type="InterPro" id="IPR046848">
    <property type="entry name" value="E_motif"/>
</dbReference>
<dbReference type="Pfam" id="PF13041">
    <property type="entry name" value="PPR_2"/>
    <property type="match status" value="3"/>
</dbReference>
<dbReference type="Pfam" id="PF14432">
    <property type="entry name" value="DYW_deaminase"/>
    <property type="match status" value="1"/>
</dbReference>
<dbReference type="RefSeq" id="XP_021855290.1">
    <property type="nucleotide sequence ID" value="XM_021999598.1"/>
</dbReference>
<dbReference type="KEGG" id="soe:110794628"/>
<feature type="repeat" description="PPR" evidence="3">
    <location>
        <begin position="265"/>
        <end position="299"/>
    </location>
</feature>
<dbReference type="GO" id="GO:0008270">
    <property type="term" value="F:zinc ion binding"/>
    <property type="evidence" value="ECO:0007669"/>
    <property type="project" value="InterPro"/>
</dbReference>
<dbReference type="PROSITE" id="PS51375">
    <property type="entry name" value="PPR"/>
    <property type="match status" value="6"/>
</dbReference>
<reference evidence="5" key="1">
    <citation type="journal article" date="2021" name="Nat. Commun.">
        <title>Genomic analyses provide insights into spinach domestication and the genetic basis of agronomic traits.</title>
        <authorList>
            <person name="Cai X."/>
            <person name="Sun X."/>
            <person name="Xu C."/>
            <person name="Sun H."/>
            <person name="Wang X."/>
            <person name="Ge C."/>
            <person name="Zhang Z."/>
            <person name="Wang Q."/>
            <person name="Fei Z."/>
            <person name="Jiao C."/>
            <person name="Wang Q."/>
        </authorList>
    </citation>
    <scope>NUCLEOTIDE SEQUENCE [LARGE SCALE GENOMIC DNA]</scope>
    <source>
        <strain evidence="5">cv. Varoflay</strain>
    </source>
</reference>
<dbReference type="FunFam" id="1.25.40.10:FF:000682">
    <property type="entry name" value="Pentatricopeptide repeat-containing protein At3g16610"/>
    <property type="match status" value="1"/>
</dbReference>
<dbReference type="RefSeq" id="XP_021855289.1">
    <property type="nucleotide sequence ID" value="XM_021999597.1"/>
</dbReference>
<dbReference type="InterPro" id="IPR011990">
    <property type="entry name" value="TPR-like_helical_dom_sf"/>
</dbReference>
<evidence type="ECO:0000259" key="4">
    <source>
        <dbReference type="Pfam" id="PF14432"/>
    </source>
</evidence>
<dbReference type="InterPro" id="IPR032867">
    <property type="entry name" value="DYW_dom"/>
</dbReference>
<proteinExistence type="inferred from homology"/>
<keyword evidence="2" id="KW-0677">Repeat</keyword>
<dbReference type="PANTHER" id="PTHR47926">
    <property type="entry name" value="PENTATRICOPEPTIDE REPEAT-CONTAINING PROTEIN"/>
    <property type="match status" value="1"/>
</dbReference>
<organism evidence="5 7">
    <name type="scientific">Spinacia oleracea</name>
    <name type="common">Spinach</name>
    <dbReference type="NCBI Taxonomy" id="3562"/>
    <lineage>
        <taxon>Eukaryota</taxon>
        <taxon>Viridiplantae</taxon>
        <taxon>Streptophyta</taxon>
        <taxon>Embryophyta</taxon>
        <taxon>Tracheophyta</taxon>
        <taxon>Spermatophyta</taxon>
        <taxon>Magnoliopsida</taxon>
        <taxon>eudicotyledons</taxon>
        <taxon>Gunneridae</taxon>
        <taxon>Pentapetalae</taxon>
        <taxon>Caryophyllales</taxon>
        <taxon>Chenopodiaceae</taxon>
        <taxon>Chenopodioideae</taxon>
        <taxon>Anserineae</taxon>
        <taxon>Spinacia</taxon>
    </lineage>
</organism>
<dbReference type="NCBIfam" id="TIGR00756">
    <property type="entry name" value="PPR"/>
    <property type="match status" value="4"/>
</dbReference>
<dbReference type="FunFam" id="1.25.40.10:FF:000031">
    <property type="entry name" value="Pentatricopeptide repeat-containing protein mitochondrial"/>
    <property type="match status" value="1"/>
</dbReference>
<protein>
    <submittedName>
        <fullName evidence="6 7">Pentatricopeptide repeat-containing protein At1g18485</fullName>
    </submittedName>
</protein>
<dbReference type="OrthoDB" id="1859983at2759"/>
<dbReference type="FunFam" id="1.25.40.10:FF:000366">
    <property type="entry name" value="Pentatricopeptide (PPR) repeat-containing protein"/>
    <property type="match status" value="1"/>
</dbReference>
<feature type="domain" description="DYW" evidence="4">
    <location>
        <begin position="888"/>
        <end position="980"/>
    </location>
</feature>
<evidence type="ECO:0000313" key="6">
    <source>
        <dbReference type="RefSeq" id="XP_021855289.1"/>
    </source>
</evidence>
<dbReference type="Pfam" id="PF20431">
    <property type="entry name" value="E_motif"/>
    <property type="match status" value="1"/>
</dbReference>
<feature type="repeat" description="PPR" evidence="3">
    <location>
        <begin position="673"/>
        <end position="707"/>
    </location>
</feature>
<feature type="repeat" description="PPR" evidence="3">
    <location>
        <begin position="471"/>
        <end position="505"/>
    </location>
</feature>
<evidence type="ECO:0000256" key="3">
    <source>
        <dbReference type="PROSITE-ProRule" id="PRU00708"/>
    </source>
</evidence>
<comment type="similarity">
    <text evidence="1">Belongs to the PPR family. PCMP-H subfamily.</text>
</comment>
<name>A0A9R0IVL2_SPIOL</name>
<sequence length="980" mass="110142">MAMALLPSSSSHHYHSPFPLNSITYQSYRNNYNLHSTKKPVASLSLSSPKPLKNPQILNPKFSFPLIVHNLCQSRNLNQALSVIQEQLANPNCNLIQTAEAVGLLIQSCGQQRNIEIGRKVHGVTSTHFSNDLVLYTRLITMYSVCGFPLDCRFAFDELKVKNLFLWNALISAYTKNELYDDSLLMFCELVSSTVFKPDNFTFPCVIKSCALGLRISLGEAIHGLAAKSGLVSDVFVGNSLIMMYGKYELIEHAVKVFDNLPERNLVSWNSLIHVYSENGLYMEGVVVFVKMLEDECCLVPDVATIVTILPSCAGEGDVEMGKMIHGLAVKLGLICEVTVNNALVDMYAKCELSNAAQTLFEKKENKNTVSWNTVIWNFSRDGDACKTFDLLREMQMEGDETKVNEVTILNLLPAFSHKSHLMSLKELHGYSLRREFLGDELVANAFIVAYAKCESLSSAEFVFHGISTKTSNSWNAVIDGNAQYGDPRRALDLYLEMGSSGLHPDRYSLSSLLFACSKLGFLPSGKQIHGFVLRNGIETDPFISVSLLSLYFRCGKPHFARVLFDGTVNRNRVSWNAMISGYAQNGCPEQAIEIFHHMLERGIQPNEIAITSLLMACSQLSCLRLAREIHCFTLKANLTKDMFINCSILDMYAKCGCIELSRRFFDNQTKKNLVSWTAMISGYAVHGYGNEALLLFEQMLKLGLEPDHFTFISLLMACSHSGLVKEGLEYFYEMDSIYGIKPRLEHYTCVVDMLARAGKLYDAMEFVKDMPMEADAKIWTSLVSSCRTHGNKDLGRMAAEKLLQLDPNRVENYVIVSNVLAQSGKWGDVRSVREKMREKGLQKDAGCSWIEVGRKIYNFVVGDHMLSKSEEIREIWSVLEEKISKYGYNPDTSSVLHDVGQEEKLQILRGHSEKLAVSFGLLKTAEGMTVRVCKNLRICSDCHNAIKLVSKVVNREIVVRDNKRFHHFKNGCCSCGDYW</sequence>
<keyword evidence="5" id="KW-1185">Reference proteome</keyword>
<dbReference type="PANTHER" id="PTHR47926:SF383">
    <property type="entry name" value="DYW DOMAIN-CONTAINING PROTEIN"/>
    <property type="match status" value="1"/>
</dbReference>
<evidence type="ECO:0000313" key="7">
    <source>
        <dbReference type="RefSeq" id="XP_021855290.1"/>
    </source>
</evidence>
<dbReference type="GO" id="GO:0003723">
    <property type="term" value="F:RNA binding"/>
    <property type="evidence" value="ECO:0007669"/>
    <property type="project" value="InterPro"/>
</dbReference>
<evidence type="ECO:0000313" key="5">
    <source>
        <dbReference type="Proteomes" id="UP000813463"/>
    </source>
</evidence>